<evidence type="ECO:0000259" key="15">
    <source>
        <dbReference type="Pfam" id="PF04053"/>
    </source>
</evidence>
<dbReference type="InterPro" id="IPR036322">
    <property type="entry name" value="WD40_repeat_dom_sf"/>
</dbReference>
<keyword evidence="10" id="KW-0333">Golgi apparatus</keyword>
<evidence type="ECO:0000256" key="3">
    <source>
        <dbReference type="ARBA" id="ARBA00011775"/>
    </source>
</evidence>
<dbReference type="SUPFAM" id="SSF50978">
    <property type="entry name" value="WD40 repeat-like"/>
    <property type="match status" value="2"/>
</dbReference>
<dbReference type="PROSITE" id="PS50082">
    <property type="entry name" value="WD_REPEATS_2"/>
    <property type="match status" value="4"/>
</dbReference>
<evidence type="ECO:0000256" key="13">
    <source>
        <dbReference type="ARBA" id="ARBA00025536"/>
    </source>
</evidence>
<dbReference type="PROSITE" id="PS00678">
    <property type="entry name" value="WD_REPEATS_1"/>
    <property type="match status" value="1"/>
</dbReference>
<dbReference type="InterPro" id="IPR015943">
    <property type="entry name" value="WD40/YVTN_repeat-like_dom_sf"/>
</dbReference>
<feature type="domain" description="Coatomer alpha subunit C-terminal" evidence="16">
    <location>
        <begin position="979"/>
        <end position="1366"/>
    </location>
</feature>
<keyword evidence="11" id="KW-0472">Membrane</keyword>
<dbReference type="InterPro" id="IPR056176">
    <property type="entry name" value="TPR_COPA_B"/>
</dbReference>
<dbReference type="PROSITE" id="PS50294">
    <property type="entry name" value="WD_REPEATS_REGION"/>
    <property type="match status" value="4"/>
</dbReference>
<dbReference type="Gene3D" id="2.130.10.10">
    <property type="entry name" value="YVTN repeat-like/Quinoprotein amine dehydrogenase"/>
    <property type="match status" value="2"/>
</dbReference>
<dbReference type="CDD" id="cd00200">
    <property type="entry name" value="WD40"/>
    <property type="match status" value="1"/>
</dbReference>
<evidence type="ECO:0000259" key="16">
    <source>
        <dbReference type="Pfam" id="PF06957"/>
    </source>
</evidence>
<dbReference type="InterPro" id="IPR050844">
    <property type="entry name" value="Coatomer_complex_subunit"/>
</dbReference>
<dbReference type="InterPro" id="IPR019775">
    <property type="entry name" value="WD40_repeat_CS"/>
</dbReference>
<accession>A0A7J7N0R2</accession>
<name>A0A7J7N0R2_9MAGN</name>
<keyword evidence="6 14" id="KW-0853">WD repeat</keyword>
<evidence type="ECO:0000313" key="20">
    <source>
        <dbReference type="Proteomes" id="UP000541444"/>
    </source>
</evidence>
<evidence type="ECO:0000256" key="9">
    <source>
        <dbReference type="ARBA" id="ARBA00022927"/>
    </source>
</evidence>
<evidence type="ECO:0000256" key="10">
    <source>
        <dbReference type="ARBA" id="ARBA00023034"/>
    </source>
</evidence>
<dbReference type="Pfam" id="PF24626">
    <property type="entry name" value="SH3_Tf2-1"/>
    <property type="match status" value="1"/>
</dbReference>
<feature type="repeat" description="WD" evidence="14">
    <location>
        <begin position="398"/>
        <end position="439"/>
    </location>
</feature>
<dbReference type="InterPro" id="IPR011048">
    <property type="entry name" value="Haem_d1_sf"/>
</dbReference>
<dbReference type="GO" id="GO:0006888">
    <property type="term" value="P:endoplasmic reticulum to Golgi vesicle-mediated transport"/>
    <property type="evidence" value="ECO:0007669"/>
    <property type="project" value="TreeGrafter"/>
</dbReference>
<feature type="repeat" description="WD" evidence="14">
    <location>
        <begin position="285"/>
        <end position="326"/>
    </location>
</feature>
<keyword evidence="8" id="KW-0931">ER-Golgi transport</keyword>
<sequence>MLTKFETKSNRVKGLSFHNKRPWILASLHSGVIQLWDYRMGTLIDRFDEHDGPVRGVHFHNSQPLFVSGGTILNFVPIPSTIPVSSSIEEFVAFIRAIHEEVQKHLETNAKLTKDDVMLYSNLLIWYYCISGSRKQEAETFGVGLKLLLRRAGPFHVIRYIGENAYKLDLPPEVRRSRMVNVNLLAPFHDNHIPPLSLPLVVAVKPGDIVDTIMEVDNRTSAKGDDYKIKVWNYKMHRCLFTLLGHLDYIRTVQFHNEYPWIVSASDDQTIRIWNWQSRTCISVLTGHNHYVMCASFHPKEDLVVSASLDQTVRVWDIGSLRKKTVSPADDILRLSQMNTDLFGGVDAVVKYVLEGHDRGVNWASFHPSLPLIVSGADDRQVKLWRMNDTKAWEVDTLRGHMNNVSCVMFHARQDIIVSNSEDKSIRVWDVTKRTGVQTFRREHDRFWVLASHPEMNLLAAGHDSGMIVFKLERERPAFSVSGDSLYYVKDRFLRFYEFSTLKDTQVIPIRRPGSTSLNQSPRTLSYSPTENAVLVCSDVDGGSYELFVIPKDSIGRGDTVQEAKRGTGGSAIFVARNRFAVLDKSNNQVLVKNLKNEIVKKSTLPIATDAIFYAGTGNLLCRAEDRVAVFDLQQRLVLGDLQTPFIKYVIWSSDMEGVALLSKHAVVIATKKLIHRCTLHETIRIKSGAWDDNGVFIYTTLNHIKYCLPNGDNGIIKTLDVPIYITKVSGSTIYCLDRDGKNKAITIDATEYVFKLFLLKKKFDHVMSMIRSSQLCGQAMIAYLQQKGFPDVALHFVKDERTRFNLALESGNIQIAVASAKEINEKDHWYRLGVEALRQGNAGIVEYAYQRTKNFERLSFLYLVTGNMDKLSKMLKIAEVKNDVMGQFHNALYLGDIHERVRILENVGHLPLAYITAKVHGLHEDTERLEAQLGDKVPIIPEDKTRSLLIPPTPLICGGDWPLLNVVKGIFESLDSRGVEEEEDEDTIDGWGKEMDIVNDDGLQTEDLEEVIIDAGVNEENGEEEGWDLEDLELPPEDNTPKAPRSSVFVTPTIGMPVSQIWTQKSSLAGEHAAAGNFDTAMRLLVRQLGIKNFTPLKTMFVDLHTGSHSYLLTSPSTPVISFAIEKGWSESAIPNVRSPPALVFNFSLCGEKLKAGYRATTSGKFKEALQIFLNILHTIPVIVVESRREVDEVKELIDIAKEYVLGLKMEVTRRDNRDDPVRQQELAAYFTHCKLQTPHLRLALLNAMTLCYKGRNLNTAATFARRLLETNPTIESQARTARQVLQNAERNLRDENRLNYDFRNPFVVCGATYVPIYRGQKEVACSYCNSRFVPDHGGQLCTVCDLAVVGADASGLLCSPTQIR</sequence>
<evidence type="ECO:0000256" key="6">
    <source>
        <dbReference type="ARBA" id="ARBA00022574"/>
    </source>
</evidence>
<dbReference type="PANTHER" id="PTHR19876">
    <property type="entry name" value="COATOMER"/>
    <property type="match status" value="1"/>
</dbReference>
<dbReference type="Pfam" id="PF04053">
    <property type="entry name" value="B-prop_COPA_B_2nd"/>
    <property type="match status" value="1"/>
</dbReference>
<comment type="subcellular location">
    <subcellularLocation>
        <location evidence="2">Cytoplasmic vesicle</location>
        <location evidence="2">COPI-coated vesicle membrane</location>
        <topology evidence="2">Peripheral membrane protein</topology>
        <orientation evidence="2">Cytoplasmic side</orientation>
    </subcellularLocation>
    <subcellularLocation>
        <location evidence="1">Golgi apparatus membrane</location>
        <topology evidence="1">Peripheral membrane protein</topology>
        <orientation evidence="1">Cytoplasmic side</orientation>
    </subcellularLocation>
</comment>
<dbReference type="InterPro" id="IPR056924">
    <property type="entry name" value="SH3_Tf2-1"/>
</dbReference>
<comment type="function">
    <text evidence="13">The coatomer is a cytosolic protein complex that binds to dilysine motifs and reversibly associates with Golgi non-clathrin-coated vesicles, which further mediate biosynthetic protein transport from the ER, via the Golgi up to the trans Golgi network. Coatomer complex is required for budding from Golgi membranes, and is essential for the retrograde Golgi-to-ER transport of dilysine-tagged proteins.</text>
</comment>
<evidence type="ECO:0000256" key="1">
    <source>
        <dbReference type="ARBA" id="ARBA00004255"/>
    </source>
</evidence>
<evidence type="ECO:0000256" key="11">
    <source>
        <dbReference type="ARBA" id="ARBA00023136"/>
    </source>
</evidence>
<comment type="subunit">
    <text evidence="3">Oligomeric complex that consists of at least the alpha, beta, beta', gamma, delta, epsilon and zeta subunits.</text>
</comment>
<dbReference type="Pfam" id="PF23953">
    <property type="entry name" value="TPR_COPA_B"/>
    <property type="match status" value="1"/>
</dbReference>
<keyword evidence="20" id="KW-1185">Reference proteome</keyword>
<keyword evidence="9" id="KW-0653">Protein transport</keyword>
<evidence type="ECO:0000256" key="2">
    <source>
        <dbReference type="ARBA" id="ARBA00004347"/>
    </source>
</evidence>
<dbReference type="Pfam" id="PF06957">
    <property type="entry name" value="COPI_C"/>
    <property type="match status" value="1"/>
</dbReference>
<feature type="domain" description="COPA/B TPR" evidence="17">
    <location>
        <begin position="765"/>
        <end position="921"/>
    </location>
</feature>
<dbReference type="GO" id="GO:0005198">
    <property type="term" value="F:structural molecule activity"/>
    <property type="evidence" value="ECO:0007669"/>
    <property type="project" value="InterPro"/>
</dbReference>
<dbReference type="PANTHER" id="PTHR19876:SF1">
    <property type="entry name" value="COATOMER SUBUNIT ALPHA"/>
    <property type="match status" value="1"/>
</dbReference>
<evidence type="ECO:0008006" key="21">
    <source>
        <dbReference type="Google" id="ProtNLM"/>
    </source>
</evidence>
<dbReference type="InterPro" id="IPR001680">
    <property type="entry name" value="WD40_rpt"/>
</dbReference>
<evidence type="ECO:0000256" key="8">
    <source>
        <dbReference type="ARBA" id="ARBA00022892"/>
    </source>
</evidence>
<dbReference type="GO" id="GO:0030126">
    <property type="term" value="C:COPI vesicle coat"/>
    <property type="evidence" value="ECO:0007669"/>
    <property type="project" value="InterPro"/>
</dbReference>
<evidence type="ECO:0000259" key="17">
    <source>
        <dbReference type="Pfam" id="PF23953"/>
    </source>
</evidence>
<dbReference type="EMBL" id="JACGCM010001161">
    <property type="protein sequence ID" value="KAF6160528.1"/>
    <property type="molecule type" value="Genomic_DNA"/>
</dbReference>
<dbReference type="Proteomes" id="UP000541444">
    <property type="component" value="Unassembled WGS sequence"/>
</dbReference>
<dbReference type="Gene3D" id="1.25.40.470">
    <property type="match status" value="1"/>
</dbReference>
<reference evidence="19 20" key="1">
    <citation type="journal article" date="2020" name="IScience">
        <title>Genome Sequencing of the Endangered Kingdonia uniflora (Circaeasteraceae, Ranunculales) Reveals Potential Mechanisms of Evolutionary Specialization.</title>
        <authorList>
            <person name="Sun Y."/>
            <person name="Deng T."/>
            <person name="Zhang A."/>
            <person name="Moore M.J."/>
            <person name="Landis J.B."/>
            <person name="Lin N."/>
            <person name="Zhang H."/>
            <person name="Zhang X."/>
            <person name="Huang J."/>
            <person name="Zhang X."/>
            <person name="Sun H."/>
            <person name="Wang H."/>
        </authorList>
    </citation>
    <scope>NUCLEOTIDE SEQUENCE [LARGE SCALE GENOMIC DNA]</scope>
    <source>
        <strain evidence="19">TB1705</strain>
        <tissue evidence="19">Leaf</tissue>
    </source>
</reference>
<dbReference type="InterPro" id="IPR020472">
    <property type="entry name" value="WD40_PAC1"/>
</dbReference>
<dbReference type="GO" id="GO:0000139">
    <property type="term" value="C:Golgi membrane"/>
    <property type="evidence" value="ECO:0007669"/>
    <property type="project" value="UniProtKB-SubCell"/>
</dbReference>
<dbReference type="PRINTS" id="PR00320">
    <property type="entry name" value="GPROTEINBRPT"/>
</dbReference>
<dbReference type="CDD" id="cd22948">
    <property type="entry name" value="Coatomer_WDAD_alpha"/>
    <property type="match status" value="1"/>
</dbReference>
<keyword evidence="7" id="KW-0677">Repeat</keyword>
<dbReference type="GO" id="GO:0006890">
    <property type="term" value="P:retrograde vesicle-mediated transport, Golgi to endoplasmic reticulum"/>
    <property type="evidence" value="ECO:0007669"/>
    <property type="project" value="TreeGrafter"/>
</dbReference>
<evidence type="ECO:0000256" key="14">
    <source>
        <dbReference type="PROSITE-ProRule" id="PRU00221"/>
    </source>
</evidence>
<dbReference type="FunFam" id="1.25.40.470:FF:000002">
    <property type="entry name" value="Coatomer subunit alpha"/>
    <property type="match status" value="1"/>
</dbReference>
<dbReference type="SUPFAM" id="SSF51004">
    <property type="entry name" value="C-terminal (heme d1) domain of cytochrome cd1-nitrite reductase"/>
    <property type="match status" value="1"/>
</dbReference>
<dbReference type="Pfam" id="PF00400">
    <property type="entry name" value="WD40"/>
    <property type="match status" value="4"/>
</dbReference>
<keyword evidence="5" id="KW-0963">Cytoplasm</keyword>
<proteinExistence type="predicted"/>
<evidence type="ECO:0000313" key="19">
    <source>
        <dbReference type="EMBL" id="KAF6160528.1"/>
    </source>
</evidence>
<keyword evidence="12" id="KW-0968">Cytoplasmic vesicle</keyword>
<feature type="repeat" description="WD" evidence="14">
    <location>
        <begin position="243"/>
        <end position="284"/>
    </location>
</feature>
<feature type="domain" description="Tf2-1-like SH3-like" evidence="18">
    <location>
        <begin position="145"/>
        <end position="189"/>
    </location>
</feature>
<protein>
    <recommendedName>
        <fullName evidence="21">Coatomer subunit alpha</fullName>
    </recommendedName>
</protein>
<dbReference type="GO" id="GO:0006886">
    <property type="term" value="P:intracellular protein transport"/>
    <property type="evidence" value="ECO:0007669"/>
    <property type="project" value="InterPro"/>
</dbReference>
<dbReference type="InterPro" id="IPR010714">
    <property type="entry name" value="Coatomer_asu_C"/>
</dbReference>
<feature type="repeat" description="WD" evidence="14">
    <location>
        <begin position="354"/>
        <end position="395"/>
    </location>
</feature>
<dbReference type="InterPro" id="IPR006692">
    <property type="entry name" value="Beta-prop_COPA/B_2nd"/>
</dbReference>
<evidence type="ECO:0000259" key="18">
    <source>
        <dbReference type="Pfam" id="PF24626"/>
    </source>
</evidence>
<dbReference type="SMART" id="SM00320">
    <property type="entry name" value="WD40"/>
    <property type="match status" value="7"/>
</dbReference>
<evidence type="ECO:0000256" key="12">
    <source>
        <dbReference type="ARBA" id="ARBA00023329"/>
    </source>
</evidence>
<organism evidence="19 20">
    <name type="scientific">Kingdonia uniflora</name>
    <dbReference type="NCBI Taxonomy" id="39325"/>
    <lineage>
        <taxon>Eukaryota</taxon>
        <taxon>Viridiplantae</taxon>
        <taxon>Streptophyta</taxon>
        <taxon>Embryophyta</taxon>
        <taxon>Tracheophyta</taxon>
        <taxon>Spermatophyta</taxon>
        <taxon>Magnoliopsida</taxon>
        <taxon>Ranunculales</taxon>
        <taxon>Circaeasteraceae</taxon>
        <taxon>Kingdonia</taxon>
    </lineage>
</organism>
<dbReference type="InterPro" id="IPR047312">
    <property type="entry name" value="Coatomer_alpha_WD-assoc_reg"/>
</dbReference>
<dbReference type="OrthoDB" id="10261470at2759"/>
<keyword evidence="4" id="KW-0813">Transport</keyword>
<evidence type="ECO:0000256" key="4">
    <source>
        <dbReference type="ARBA" id="ARBA00022448"/>
    </source>
</evidence>
<dbReference type="FunFam" id="2.130.10.10:FF:000559">
    <property type="entry name" value="Coatomer subunit alpha"/>
    <property type="match status" value="1"/>
</dbReference>
<comment type="caution">
    <text evidence="19">The sequence shown here is derived from an EMBL/GenBank/DDBJ whole genome shotgun (WGS) entry which is preliminary data.</text>
</comment>
<evidence type="ECO:0000256" key="5">
    <source>
        <dbReference type="ARBA" id="ARBA00022490"/>
    </source>
</evidence>
<evidence type="ECO:0000256" key="7">
    <source>
        <dbReference type="ARBA" id="ARBA00022737"/>
    </source>
</evidence>
<dbReference type="GO" id="GO:0006891">
    <property type="term" value="P:intra-Golgi vesicle-mediated transport"/>
    <property type="evidence" value="ECO:0007669"/>
    <property type="project" value="TreeGrafter"/>
</dbReference>
<gene>
    <name evidence="19" type="ORF">GIB67_019468</name>
</gene>
<feature type="domain" description="COPA/B second beta-propeller" evidence="15">
    <location>
        <begin position="494"/>
        <end position="738"/>
    </location>
</feature>